<feature type="transmembrane region" description="Helical" evidence="1">
    <location>
        <begin position="76"/>
        <end position="94"/>
    </location>
</feature>
<accession>A0A2M7YK76</accession>
<protein>
    <submittedName>
        <fullName evidence="2">Uncharacterized protein</fullName>
    </submittedName>
</protein>
<gene>
    <name evidence="2" type="ORF">CO161_01625</name>
</gene>
<reference evidence="3" key="1">
    <citation type="submission" date="2017-09" db="EMBL/GenBank/DDBJ databases">
        <title>Depth-based differentiation of microbial function through sediment-hosted aquifers and enrichment of novel symbionts in the deep terrestrial subsurface.</title>
        <authorList>
            <person name="Probst A.J."/>
            <person name="Ladd B."/>
            <person name="Jarett J.K."/>
            <person name="Geller-Mcgrath D.E."/>
            <person name="Sieber C.M.K."/>
            <person name="Emerson J.B."/>
            <person name="Anantharaman K."/>
            <person name="Thomas B.C."/>
            <person name="Malmstrom R."/>
            <person name="Stieglmeier M."/>
            <person name="Klingl A."/>
            <person name="Woyke T."/>
            <person name="Ryan C.M."/>
            <person name="Banfield J.F."/>
        </authorList>
    </citation>
    <scope>NUCLEOTIDE SEQUENCE [LARGE SCALE GENOMIC DNA]</scope>
</reference>
<evidence type="ECO:0000256" key="1">
    <source>
        <dbReference type="SAM" id="Phobius"/>
    </source>
</evidence>
<proteinExistence type="predicted"/>
<feature type="transmembrane region" description="Helical" evidence="1">
    <location>
        <begin position="20"/>
        <end position="36"/>
    </location>
</feature>
<evidence type="ECO:0000313" key="2">
    <source>
        <dbReference type="EMBL" id="PJA63332.1"/>
    </source>
</evidence>
<comment type="caution">
    <text evidence="2">The sequence shown here is derived from an EMBL/GenBank/DDBJ whole genome shotgun (WGS) entry which is preliminary data.</text>
</comment>
<dbReference type="AlphaFoldDB" id="A0A2M7YK76"/>
<keyword evidence="1" id="KW-0812">Transmembrane</keyword>
<keyword evidence="1" id="KW-1133">Transmembrane helix</keyword>
<sequence length="107" mass="12388">MIRESPRILFNGGRTLFKKYYLDFIFAILLALLLYKNSKNIIFIYKANILTLQLIIPLIIIFIWIGTRSRLEKGQLLTSMSIIFAVFVYLLSFAHSDDSKIKLLSAV</sequence>
<dbReference type="EMBL" id="PFWH01000051">
    <property type="protein sequence ID" value="PJA63332.1"/>
    <property type="molecule type" value="Genomic_DNA"/>
</dbReference>
<evidence type="ECO:0000313" key="3">
    <source>
        <dbReference type="Proteomes" id="UP000229026"/>
    </source>
</evidence>
<feature type="transmembrane region" description="Helical" evidence="1">
    <location>
        <begin position="42"/>
        <end position="64"/>
    </location>
</feature>
<organism evidence="2 3">
    <name type="scientific">Candidatus Portnoybacteria bacterium CG_4_9_14_3_um_filter_44_9</name>
    <dbReference type="NCBI Taxonomy" id="1974806"/>
    <lineage>
        <taxon>Bacteria</taxon>
        <taxon>Candidatus Portnoyibacteriota</taxon>
    </lineage>
</organism>
<name>A0A2M7YK76_9BACT</name>
<feature type="non-terminal residue" evidence="2">
    <location>
        <position position="107"/>
    </location>
</feature>
<keyword evidence="1" id="KW-0472">Membrane</keyword>
<dbReference type="Proteomes" id="UP000229026">
    <property type="component" value="Unassembled WGS sequence"/>
</dbReference>